<dbReference type="EMBL" id="JADCKB010000017">
    <property type="protein sequence ID" value="MBE5040507.1"/>
    <property type="molecule type" value="Genomic_DNA"/>
</dbReference>
<dbReference type="Proteomes" id="UP000806542">
    <property type="component" value="Unassembled WGS sequence"/>
</dbReference>
<protein>
    <submittedName>
        <fullName evidence="1">Uncharacterized protein</fullName>
    </submittedName>
</protein>
<dbReference type="GO" id="GO:0006260">
    <property type="term" value="P:DNA replication"/>
    <property type="evidence" value="ECO:0007669"/>
    <property type="project" value="InterPro"/>
</dbReference>
<gene>
    <name evidence="1" type="ORF">INF28_08550</name>
</gene>
<sequence>MADNEKNNNVIYRCPMCLDRLVDVIIDEDNDGMFRCVKCGFHGDYAELMKEYENFRRRYGLMHTRITLQEQKEM</sequence>
<accession>A0A9D5M0R1</accession>
<keyword evidence="2" id="KW-1185">Reference proteome</keyword>
<dbReference type="GO" id="GO:0003677">
    <property type="term" value="F:DNA binding"/>
    <property type="evidence" value="ECO:0007669"/>
    <property type="project" value="InterPro"/>
</dbReference>
<evidence type="ECO:0000313" key="2">
    <source>
        <dbReference type="Proteomes" id="UP000806542"/>
    </source>
</evidence>
<comment type="caution">
    <text evidence="1">The sequence shown here is derived from an EMBL/GenBank/DDBJ whole genome shotgun (WGS) entry which is preliminary data.</text>
</comment>
<name>A0A9D5M0R1_9FIRM</name>
<dbReference type="Gene3D" id="3.90.580.10">
    <property type="entry name" value="Zinc finger, CHC2-type domain"/>
    <property type="match status" value="1"/>
</dbReference>
<dbReference type="GO" id="GO:0008270">
    <property type="term" value="F:zinc ion binding"/>
    <property type="evidence" value="ECO:0007669"/>
    <property type="project" value="InterPro"/>
</dbReference>
<dbReference type="InterPro" id="IPR036977">
    <property type="entry name" value="DNA_primase_Znf_CHC2"/>
</dbReference>
<reference evidence="1" key="1">
    <citation type="submission" date="2020-10" db="EMBL/GenBank/DDBJ databases">
        <title>ChiBAC.</title>
        <authorList>
            <person name="Zenner C."/>
            <person name="Hitch T.C.A."/>
            <person name="Clavel T."/>
        </authorList>
    </citation>
    <scope>NUCLEOTIDE SEQUENCE</scope>
    <source>
        <strain evidence="1">DSM 107454</strain>
    </source>
</reference>
<proteinExistence type="predicted"/>
<organism evidence="1 2">
    <name type="scientific">Ructibacterium gallinarum</name>
    <dbReference type="NCBI Taxonomy" id="2779355"/>
    <lineage>
        <taxon>Bacteria</taxon>
        <taxon>Bacillati</taxon>
        <taxon>Bacillota</taxon>
        <taxon>Clostridia</taxon>
        <taxon>Eubacteriales</taxon>
        <taxon>Oscillospiraceae</taxon>
        <taxon>Ructibacterium</taxon>
    </lineage>
</organism>
<evidence type="ECO:0000313" key="1">
    <source>
        <dbReference type="EMBL" id="MBE5040507.1"/>
    </source>
</evidence>
<dbReference type="RefSeq" id="WP_226393060.1">
    <property type="nucleotide sequence ID" value="NZ_JADCKB010000017.1"/>
</dbReference>
<dbReference type="SUPFAM" id="SSF57783">
    <property type="entry name" value="Zinc beta-ribbon"/>
    <property type="match status" value="1"/>
</dbReference>
<dbReference type="AlphaFoldDB" id="A0A9D5M0R1"/>